<feature type="non-terminal residue" evidence="2">
    <location>
        <position position="1"/>
    </location>
</feature>
<feature type="coiled-coil region" evidence="1">
    <location>
        <begin position="61"/>
        <end position="119"/>
    </location>
</feature>
<name>X0TTM6_9ZZZZ</name>
<protein>
    <recommendedName>
        <fullName evidence="3">DUF3450 family protein</fullName>
    </recommendedName>
</protein>
<dbReference type="AlphaFoldDB" id="X0TTM6"/>
<accession>X0TTM6</accession>
<comment type="caution">
    <text evidence="2">The sequence shown here is derived from an EMBL/GenBank/DDBJ whole genome shotgun (WGS) entry which is preliminary data.</text>
</comment>
<dbReference type="InterPro" id="IPR016866">
    <property type="entry name" value="UCP028069"/>
</dbReference>
<evidence type="ECO:0008006" key="3">
    <source>
        <dbReference type="Google" id="ProtNLM"/>
    </source>
</evidence>
<evidence type="ECO:0000313" key="2">
    <source>
        <dbReference type="EMBL" id="GAF91517.1"/>
    </source>
</evidence>
<keyword evidence="1" id="KW-0175">Coiled coil</keyword>
<proteinExistence type="predicted"/>
<reference evidence="2" key="1">
    <citation type="journal article" date="2014" name="Front. Microbiol.">
        <title>High frequency of phylogenetically diverse reductive dehalogenase-homologous genes in deep subseafloor sedimentary metagenomes.</title>
        <authorList>
            <person name="Kawai M."/>
            <person name="Futagami T."/>
            <person name="Toyoda A."/>
            <person name="Takaki Y."/>
            <person name="Nishi S."/>
            <person name="Hori S."/>
            <person name="Arai W."/>
            <person name="Tsubouchi T."/>
            <person name="Morono Y."/>
            <person name="Uchiyama I."/>
            <person name="Ito T."/>
            <person name="Fujiyama A."/>
            <person name="Inagaki F."/>
            <person name="Takami H."/>
        </authorList>
    </citation>
    <scope>NUCLEOTIDE SEQUENCE</scope>
    <source>
        <strain evidence="2">Expedition CK06-06</strain>
    </source>
</reference>
<sequence length="247" mass="26802">LVLPLLLAGAAAPQEGASQAPRPSVPEQVTAELRAAHEARTQLTKEREEWAFEKQRLQLLASVVRSEAERFQALAEKARREATDLRTRTEDLTAAKRRLEHVEAMIDSLAERLEKAMEALAAKSLPGLVPPDTAAAITEPAKRLAADARRLDELRRRTATADIELIVGTLSGRTVTVRLLRAGAVAAWWMTLDGKQTGAAAVEDGKVILSPSKTPDEKAAIRKAFAIADGHAAPDWVLLPVHQGRTE</sequence>
<dbReference type="Pfam" id="PF11932">
    <property type="entry name" value="DUF3450"/>
    <property type="match status" value="1"/>
</dbReference>
<dbReference type="EMBL" id="BARS01019491">
    <property type="protein sequence ID" value="GAF91517.1"/>
    <property type="molecule type" value="Genomic_DNA"/>
</dbReference>
<gene>
    <name evidence="2" type="ORF">S01H1_31583</name>
</gene>
<organism evidence="2">
    <name type="scientific">marine sediment metagenome</name>
    <dbReference type="NCBI Taxonomy" id="412755"/>
    <lineage>
        <taxon>unclassified sequences</taxon>
        <taxon>metagenomes</taxon>
        <taxon>ecological metagenomes</taxon>
    </lineage>
</organism>
<evidence type="ECO:0000256" key="1">
    <source>
        <dbReference type="SAM" id="Coils"/>
    </source>
</evidence>